<dbReference type="Proteomes" id="UP000178533">
    <property type="component" value="Unassembled WGS sequence"/>
</dbReference>
<gene>
    <name evidence="3" type="ORF">A2W13_03560</name>
</gene>
<accession>A0A1F7XA25</accession>
<name>A0A1F7XA25_9BACT</name>
<protein>
    <recommendedName>
        <fullName evidence="5">DUF4446 domain-containing protein</fullName>
    </recommendedName>
</protein>
<evidence type="ECO:0000313" key="4">
    <source>
        <dbReference type="Proteomes" id="UP000178533"/>
    </source>
</evidence>
<proteinExistence type="predicted"/>
<dbReference type="Pfam" id="PF14584">
    <property type="entry name" value="DUF4446"/>
    <property type="match status" value="1"/>
</dbReference>
<dbReference type="InterPro" id="IPR027981">
    <property type="entry name" value="DUF4446"/>
</dbReference>
<feature type="transmembrane region" description="Helical" evidence="2">
    <location>
        <begin position="6"/>
        <end position="27"/>
    </location>
</feature>
<dbReference type="AlphaFoldDB" id="A0A1F7XA25"/>
<reference evidence="3 4" key="1">
    <citation type="journal article" date="2016" name="Nat. Commun.">
        <title>Thousands of microbial genomes shed light on interconnected biogeochemical processes in an aquifer system.</title>
        <authorList>
            <person name="Anantharaman K."/>
            <person name="Brown C.T."/>
            <person name="Hug L.A."/>
            <person name="Sharon I."/>
            <person name="Castelle C.J."/>
            <person name="Probst A.J."/>
            <person name="Thomas B.C."/>
            <person name="Singh A."/>
            <person name="Wilkins M.J."/>
            <person name="Karaoz U."/>
            <person name="Brodie E.L."/>
            <person name="Williams K.H."/>
            <person name="Hubbard S.S."/>
            <person name="Banfield J.F."/>
        </authorList>
    </citation>
    <scope>NUCLEOTIDE SEQUENCE [LARGE SCALE GENOMIC DNA]</scope>
</reference>
<keyword evidence="2" id="KW-0472">Membrane</keyword>
<evidence type="ECO:0000256" key="1">
    <source>
        <dbReference type="SAM" id="MobiDB-lite"/>
    </source>
</evidence>
<evidence type="ECO:0000256" key="2">
    <source>
        <dbReference type="SAM" id="Phobius"/>
    </source>
</evidence>
<dbReference type="EMBL" id="MGFT01000009">
    <property type="protein sequence ID" value="OGM11872.1"/>
    <property type="molecule type" value="Genomic_DNA"/>
</dbReference>
<keyword evidence="2" id="KW-0812">Transmembrane</keyword>
<organism evidence="3 4">
    <name type="scientific">Candidatus Woesebacteria bacterium RBG_16_36_11</name>
    <dbReference type="NCBI Taxonomy" id="1802481"/>
    <lineage>
        <taxon>Bacteria</taxon>
        <taxon>Candidatus Woeseibacteriota</taxon>
    </lineage>
</organism>
<dbReference type="STRING" id="1802481.A2W13_03560"/>
<evidence type="ECO:0008006" key="5">
    <source>
        <dbReference type="Google" id="ProtNLM"/>
    </source>
</evidence>
<comment type="caution">
    <text evidence="3">The sequence shown here is derived from an EMBL/GenBank/DDBJ whole genome shotgun (WGS) entry which is preliminary data.</text>
</comment>
<sequence>MNQTLLIIIFSWLFLVSIVGIWILIYFKKLSKGVDKGNLIKILDSLISKEDENERSIKEIEKVIKDIKEDNIYHIQKVAIVRFNPFRELGGDHSFSLALLNAKYSGFVITGLHTRERTRVYVKKIDKGKSTTELSQEEKEVIKKAERGEGKLSS</sequence>
<evidence type="ECO:0000313" key="3">
    <source>
        <dbReference type="EMBL" id="OGM11872.1"/>
    </source>
</evidence>
<keyword evidence="2" id="KW-1133">Transmembrane helix</keyword>
<feature type="region of interest" description="Disordered" evidence="1">
    <location>
        <begin position="129"/>
        <end position="154"/>
    </location>
</feature>